<evidence type="ECO:0008006" key="2">
    <source>
        <dbReference type="Google" id="ProtNLM"/>
    </source>
</evidence>
<protein>
    <recommendedName>
        <fullName evidence="2">Retrotransposon gag domain-containing protein</fullName>
    </recommendedName>
</protein>
<name>A0A6L2KHA4_TANCI</name>
<organism evidence="1">
    <name type="scientific">Tanacetum cinerariifolium</name>
    <name type="common">Dalmatian daisy</name>
    <name type="synonym">Chrysanthemum cinerariifolium</name>
    <dbReference type="NCBI Taxonomy" id="118510"/>
    <lineage>
        <taxon>Eukaryota</taxon>
        <taxon>Viridiplantae</taxon>
        <taxon>Streptophyta</taxon>
        <taxon>Embryophyta</taxon>
        <taxon>Tracheophyta</taxon>
        <taxon>Spermatophyta</taxon>
        <taxon>Magnoliopsida</taxon>
        <taxon>eudicotyledons</taxon>
        <taxon>Gunneridae</taxon>
        <taxon>Pentapetalae</taxon>
        <taxon>asterids</taxon>
        <taxon>campanulids</taxon>
        <taxon>Asterales</taxon>
        <taxon>Asteraceae</taxon>
        <taxon>Asteroideae</taxon>
        <taxon>Anthemideae</taxon>
        <taxon>Anthemidinae</taxon>
        <taxon>Tanacetum</taxon>
    </lineage>
</organism>
<reference evidence="1" key="1">
    <citation type="journal article" date="2019" name="Sci. Rep.">
        <title>Draft genome of Tanacetum cinerariifolium, the natural source of mosquito coil.</title>
        <authorList>
            <person name="Yamashiro T."/>
            <person name="Shiraishi A."/>
            <person name="Satake H."/>
            <person name="Nakayama K."/>
        </authorList>
    </citation>
    <scope>NUCLEOTIDE SEQUENCE</scope>
</reference>
<sequence length="401" mass="47737">MRELREDTFFGKKNDDTHEHVKRVLDIVSLFNIPRVSHDAVMLRVFSITLTKAAKRWVDRLSLGTVDSWDLLKKHLSKGTVDSWDLLKKAFIQRRPFLATIHAEIDDFNKEISLGIKDDRVTFNMDKKIHNFTTHVGKIYMINSIQNDESPSRSNALLDKSSRFNKSDSLHNENNYIQERSSKKTRIVKSDTNLLSMHFCKPFKQICNGILKVWPTCDPTMKICHGGIKIYRMNEEGVLKFWYCYLDGDRESIKESGLSFPEFLLVKEERTYARRHMGKLQKSTRDNTYWWYDQKSKEKERREIGFDIEGENGSRFREMIRKEVESGRKVHRKTEERTYARRHMGKLQKSTRDNTYWWYDQKSKEKERREIGFDIEGENGSRFREMIRKEVESGRKVHRKT</sequence>
<evidence type="ECO:0000313" key="1">
    <source>
        <dbReference type="EMBL" id="GEU48878.1"/>
    </source>
</evidence>
<gene>
    <name evidence="1" type="ORF">Tci_020856</name>
</gene>
<accession>A0A6L2KHA4</accession>
<dbReference type="EMBL" id="BKCJ010002485">
    <property type="protein sequence ID" value="GEU48878.1"/>
    <property type="molecule type" value="Genomic_DNA"/>
</dbReference>
<dbReference type="AlphaFoldDB" id="A0A6L2KHA4"/>
<proteinExistence type="predicted"/>
<comment type="caution">
    <text evidence="1">The sequence shown here is derived from an EMBL/GenBank/DDBJ whole genome shotgun (WGS) entry which is preliminary data.</text>
</comment>